<dbReference type="Pfam" id="PF13715">
    <property type="entry name" value="CarbopepD_reg_2"/>
    <property type="match status" value="1"/>
</dbReference>
<keyword evidence="14" id="KW-1185">Reference proteome</keyword>
<dbReference type="PROSITE" id="PS52016">
    <property type="entry name" value="TONB_DEPENDENT_REC_3"/>
    <property type="match status" value="1"/>
</dbReference>
<dbReference type="Gene3D" id="2.170.130.10">
    <property type="entry name" value="TonB-dependent receptor, plug domain"/>
    <property type="match status" value="1"/>
</dbReference>
<keyword evidence="3 8" id="KW-1134">Transmembrane beta strand</keyword>
<dbReference type="Pfam" id="PF07715">
    <property type="entry name" value="Plug"/>
    <property type="match status" value="1"/>
</dbReference>
<dbReference type="Gene3D" id="2.40.170.20">
    <property type="entry name" value="TonB-dependent receptor, beta-barrel domain"/>
    <property type="match status" value="1"/>
</dbReference>
<dbReference type="RefSeq" id="WP_243362040.1">
    <property type="nucleotide sequence ID" value="NZ_JALGBH010000002.1"/>
</dbReference>
<evidence type="ECO:0000259" key="11">
    <source>
        <dbReference type="Pfam" id="PF00593"/>
    </source>
</evidence>
<evidence type="ECO:0000259" key="12">
    <source>
        <dbReference type="Pfam" id="PF07715"/>
    </source>
</evidence>
<keyword evidence="4 8" id="KW-0812">Transmembrane</keyword>
<keyword evidence="2 8" id="KW-0813">Transport</keyword>
<dbReference type="InterPro" id="IPR012910">
    <property type="entry name" value="Plug_dom"/>
</dbReference>
<dbReference type="SUPFAM" id="SSF49464">
    <property type="entry name" value="Carboxypeptidase regulatory domain-like"/>
    <property type="match status" value="1"/>
</dbReference>
<evidence type="ECO:0000256" key="8">
    <source>
        <dbReference type="PROSITE-ProRule" id="PRU01360"/>
    </source>
</evidence>
<gene>
    <name evidence="13" type="ORF">MMF97_09955</name>
</gene>
<evidence type="ECO:0000256" key="4">
    <source>
        <dbReference type="ARBA" id="ARBA00022692"/>
    </source>
</evidence>
<dbReference type="InterPro" id="IPR039426">
    <property type="entry name" value="TonB-dep_rcpt-like"/>
</dbReference>
<protein>
    <submittedName>
        <fullName evidence="13">SusC/RagA family TonB-linked outer membrane protein</fullName>
    </submittedName>
</protein>
<feature type="signal peptide" evidence="10">
    <location>
        <begin position="1"/>
        <end position="20"/>
    </location>
</feature>
<keyword evidence="5 9" id="KW-0798">TonB box</keyword>
<evidence type="ECO:0000313" key="13">
    <source>
        <dbReference type="EMBL" id="MCJ0743034.1"/>
    </source>
</evidence>
<feature type="chain" id="PRO_5047253652" evidence="10">
    <location>
        <begin position="21"/>
        <end position="1081"/>
    </location>
</feature>
<feature type="domain" description="TonB-dependent receptor plug" evidence="12">
    <location>
        <begin position="117"/>
        <end position="237"/>
    </location>
</feature>
<evidence type="ECO:0000256" key="1">
    <source>
        <dbReference type="ARBA" id="ARBA00004571"/>
    </source>
</evidence>
<sequence length="1081" mass="117247">MTRKILLLVVILFSSAIAFAQRTITGKVTDAEDKIGLPGVGVKVKGTSTATSTNQDGNYSIVVPSNNAVLVFTFIGYETKEVAVGAQNTINATLSTSTQTLEGVVVTALGIKRAEKSIGYALQVVKGNDLTMTGDNNAIGSLAGKVAGAQVTGSSGANLGGTQKIKLRGINSVTGGGSPLIVVDGTPFNNGNFSGSDANGVDLGNLAQDINPEDIESVSVLKGPAASALYGSRGQYGAILYTTKKGTKGKVKVEFNSSNMIEKVGNFLPLQNIYGAGGTQTFNTFGAATPIAGQKYINDYDESWGPKMDGTPVRMYYSFYPQDPRFGQLTPFVPQPNNIKDFYETGFNTNNGITVSGGNETATLRLSYNNTYIKGTYPNTNLKRNNLGLSSTIKITSKLTAGANLNYANNDGLRPVQGYQGSFTGATQWFQRNLDINELKNYKYADGTIKNWNVSPSTAAATAGIILNNKPSDWNNPYFDAYENLNRDNRDRFFGDINLSYQVYSDLKLSGFVRSDMYVQRLRNYTALGGRSLDGYFEGKYQNTENNYEFLAQYNKTINDFSVNVNVGANLLTQEYSSLSQATVGGLSSPGFYNIAASIDRPSVSNYLRKKQVRSMYAMASLGYKDIYFIDASIRNDVSSALPKNNNSYFYPSVSGSIVFSELLKWKALSFGKLRASYAIAGSDLAAYDIYPIFVAGAVYADGTNTINTMTLPSTLRNPNIEPSYANSFEIGTELKFLNNRLGMDVTYYNQLNKNQIINLTVSPASGYSSTVINAGKIRNKGIELSINGSPVKTSSFEWNSSLNFARNTSMIEELHKDVKSLTLGSNTYSSQTVYLYAREKEAFGTLIGPGYARDQATGKLLLDASDLPTQKLNTNFGSVLPKFTGGFRNTFRYGNFDLGAMIDFQKGGQFFSWTQMLAVKSGQADITAALNDKGVNVREPLANGGGVKVSGIYAPGTKKIIGGVSTDVSGQAFDGYVDAKAYYRTSLGTRIYEEWLYDASYIKLREVSLGYSFNQKLLAKTPFTKLKISAIARNPLMIWQKAPKGLDPSELSAGSANVSWIEKGELQTVRSFGLNLSVTF</sequence>
<keyword evidence="10" id="KW-0732">Signal</keyword>
<evidence type="ECO:0000256" key="6">
    <source>
        <dbReference type="ARBA" id="ARBA00023136"/>
    </source>
</evidence>
<evidence type="ECO:0000256" key="3">
    <source>
        <dbReference type="ARBA" id="ARBA00022452"/>
    </source>
</evidence>
<comment type="similarity">
    <text evidence="8 9">Belongs to the TonB-dependent receptor family.</text>
</comment>
<evidence type="ECO:0000256" key="10">
    <source>
        <dbReference type="SAM" id="SignalP"/>
    </source>
</evidence>
<comment type="subcellular location">
    <subcellularLocation>
        <location evidence="1 8">Cell outer membrane</location>
        <topology evidence="1 8">Multi-pass membrane protein</topology>
    </subcellularLocation>
</comment>
<evidence type="ECO:0000256" key="2">
    <source>
        <dbReference type="ARBA" id="ARBA00022448"/>
    </source>
</evidence>
<dbReference type="InterPro" id="IPR008969">
    <property type="entry name" value="CarboxyPept-like_regulatory"/>
</dbReference>
<dbReference type="InterPro" id="IPR023996">
    <property type="entry name" value="TonB-dep_OMP_SusC/RagA"/>
</dbReference>
<dbReference type="Proteomes" id="UP001165460">
    <property type="component" value="Unassembled WGS sequence"/>
</dbReference>
<keyword evidence="7 8" id="KW-0998">Cell outer membrane</keyword>
<dbReference type="EMBL" id="JALGBH010000002">
    <property type="protein sequence ID" value="MCJ0743034.1"/>
    <property type="molecule type" value="Genomic_DNA"/>
</dbReference>
<dbReference type="NCBIfam" id="TIGR04056">
    <property type="entry name" value="OMP_RagA_SusC"/>
    <property type="match status" value="1"/>
</dbReference>
<evidence type="ECO:0000256" key="5">
    <source>
        <dbReference type="ARBA" id="ARBA00023077"/>
    </source>
</evidence>
<evidence type="ECO:0000256" key="7">
    <source>
        <dbReference type="ARBA" id="ARBA00023237"/>
    </source>
</evidence>
<dbReference type="InterPro" id="IPR036942">
    <property type="entry name" value="Beta-barrel_TonB_sf"/>
</dbReference>
<dbReference type="InterPro" id="IPR000531">
    <property type="entry name" value="Beta-barrel_TonB"/>
</dbReference>
<comment type="caution">
    <text evidence="13">The sequence shown here is derived from an EMBL/GenBank/DDBJ whole genome shotgun (WGS) entry which is preliminary data.</text>
</comment>
<evidence type="ECO:0000256" key="9">
    <source>
        <dbReference type="RuleBase" id="RU003357"/>
    </source>
</evidence>
<proteinExistence type="inferred from homology"/>
<organism evidence="13 14">
    <name type="scientific">Pedobacter montanisoli</name>
    <dbReference type="NCBI Taxonomy" id="2923277"/>
    <lineage>
        <taxon>Bacteria</taxon>
        <taxon>Pseudomonadati</taxon>
        <taxon>Bacteroidota</taxon>
        <taxon>Sphingobacteriia</taxon>
        <taxon>Sphingobacteriales</taxon>
        <taxon>Sphingobacteriaceae</taxon>
        <taxon>Pedobacter</taxon>
    </lineage>
</organism>
<dbReference type="Gene3D" id="2.60.40.1120">
    <property type="entry name" value="Carboxypeptidase-like, regulatory domain"/>
    <property type="match status" value="1"/>
</dbReference>
<feature type="domain" description="TonB-dependent receptor-like beta-barrel" evidence="11">
    <location>
        <begin position="441"/>
        <end position="900"/>
    </location>
</feature>
<name>A0ABS9ZXI3_9SPHI</name>
<accession>A0ABS9ZXI3</accession>
<dbReference type="InterPro" id="IPR037066">
    <property type="entry name" value="Plug_dom_sf"/>
</dbReference>
<evidence type="ECO:0000313" key="14">
    <source>
        <dbReference type="Proteomes" id="UP001165460"/>
    </source>
</evidence>
<keyword evidence="6 8" id="KW-0472">Membrane</keyword>
<reference evidence="13" key="1">
    <citation type="submission" date="2022-03" db="EMBL/GenBank/DDBJ databases">
        <authorList>
            <person name="Woo C.Y."/>
        </authorList>
    </citation>
    <scope>NUCLEOTIDE SEQUENCE</scope>
    <source>
        <strain evidence="13">CYS-01</strain>
    </source>
</reference>
<dbReference type="Pfam" id="PF00593">
    <property type="entry name" value="TonB_dep_Rec_b-barrel"/>
    <property type="match status" value="1"/>
</dbReference>
<dbReference type="SUPFAM" id="SSF56935">
    <property type="entry name" value="Porins"/>
    <property type="match status" value="1"/>
</dbReference>